<dbReference type="RefSeq" id="WP_036936867.1">
    <property type="nucleotide sequence ID" value="NZ_JQKC01000002.1"/>
</dbReference>
<dbReference type="eggNOG" id="COG4506">
    <property type="taxonomic scope" value="Bacteria"/>
</dbReference>
<dbReference type="EMBL" id="LGTC01000001">
    <property type="protein sequence ID" value="KNY28499.1"/>
    <property type="molecule type" value="Genomic_DNA"/>
</dbReference>
<reference evidence="2" key="1">
    <citation type="submission" date="2015-07" db="EMBL/GenBank/DDBJ databases">
        <title>Near-Complete Genome Sequence of the Cellulolytic Bacterium Bacteroides (Pseudobacteroides) cellulosolvens ATCC 35603.</title>
        <authorList>
            <person name="Dassa B."/>
            <person name="Utturkar S.M."/>
            <person name="Klingeman D.M."/>
            <person name="Hurt R.A."/>
            <person name="Keller M."/>
            <person name="Xu J."/>
            <person name="Reddy Y.H.K."/>
            <person name="Borovok I."/>
            <person name="Grinberg I.R."/>
            <person name="Lamed R."/>
            <person name="Zhivin O."/>
            <person name="Bayer E.A."/>
            <person name="Brown S.D."/>
        </authorList>
    </citation>
    <scope>NUCLEOTIDE SEQUENCE [LARGE SCALE GENOMIC DNA]</scope>
    <source>
        <strain evidence="2">DSM 2933</strain>
    </source>
</reference>
<keyword evidence="2" id="KW-1185">Reference proteome</keyword>
<dbReference type="AlphaFoldDB" id="A0A0L6JRX1"/>
<dbReference type="Pfam" id="PF09148">
    <property type="entry name" value="DUF1934"/>
    <property type="match status" value="1"/>
</dbReference>
<protein>
    <recommendedName>
        <fullName evidence="3">DUF1934 domain-containing protein</fullName>
    </recommendedName>
</protein>
<accession>A0A0L6JRX1</accession>
<name>A0A0L6JRX1_9FIRM</name>
<dbReference type="STRING" id="398512.Bccel_3773"/>
<dbReference type="InterPro" id="IPR012674">
    <property type="entry name" value="Calycin"/>
</dbReference>
<dbReference type="Proteomes" id="UP000036923">
    <property type="component" value="Unassembled WGS sequence"/>
</dbReference>
<comment type="caution">
    <text evidence="1">The sequence shown here is derived from an EMBL/GenBank/DDBJ whole genome shotgun (WGS) entry which is preliminary data.</text>
</comment>
<evidence type="ECO:0000313" key="1">
    <source>
        <dbReference type="EMBL" id="KNY28499.1"/>
    </source>
</evidence>
<proteinExistence type="predicted"/>
<evidence type="ECO:0000313" key="2">
    <source>
        <dbReference type="Proteomes" id="UP000036923"/>
    </source>
</evidence>
<evidence type="ECO:0008006" key="3">
    <source>
        <dbReference type="Google" id="ProtNLM"/>
    </source>
</evidence>
<dbReference type="PATRIC" id="fig|398512.5.peg.3950"/>
<dbReference type="OrthoDB" id="1680906at2"/>
<dbReference type="SUPFAM" id="SSF50814">
    <property type="entry name" value="Lipocalins"/>
    <property type="match status" value="1"/>
</dbReference>
<organism evidence="1 2">
    <name type="scientific">Pseudobacteroides cellulosolvens ATCC 35603 = DSM 2933</name>
    <dbReference type="NCBI Taxonomy" id="398512"/>
    <lineage>
        <taxon>Bacteria</taxon>
        <taxon>Bacillati</taxon>
        <taxon>Bacillota</taxon>
        <taxon>Clostridia</taxon>
        <taxon>Eubacteriales</taxon>
        <taxon>Oscillospiraceae</taxon>
        <taxon>Pseudobacteroides</taxon>
    </lineage>
</organism>
<sequence length="155" mass="17532">MKKYVIISVKGTQTSNNQNTNILELVTEGKYYKKGNAYFITYKESEVTGMEGTTTTLKISDGVVTLMRFGSVNSQFIFEQGQKHLSYYDTTYGTFTVGVYANEVEVNVNDEGGEIKVDYQLEIDNNKSGENDFHMFIREAGRINDKCYTEFNGGN</sequence>
<gene>
    <name evidence="1" type="ORF">Bccel_3773</name>
</gene>
<dbReference type="InterPro" id="IPR015231">
    <property type="entry name" value="DUF1934"/>
</dbReference>
<dbReference type="Gene3D" id="2.40.128.20">
    <property type="match status" value="1"/>
</dbReference>